<dbReference type="AlphaFoldDB" id="A0A2T7BXG0"/>
<dbReference type="OrthoDB" id="2413505at2"/>
<comment type="subcellular location">
    <subcellularLocation>
        <location evidence="1">Membrane</location>
        <topology evidence="1">Multi-pass membrane protein</topology>
    </subcellularLocation>
</comment>
<dbReference type="PANTHER" id="PTHR37306">
    <property type="entry name" value="COLICIN V PRODUCTION PROTEIN"/>
    <property type="match status" value="1"/>
</dbReference>
<evidence type="ECO:0000256" key="4">
    <source>
        <dbReference type="ARBA" id="ARBA00023136"/>
    </source>
</evidence>
<dbReference type="Proteomes" id="UP000254956">
    <property type="component" value="Unassembled WGS sequence"/>
</dbReference>
<keyword evidence="3 5" id="KW-1133">Transmembrane helix</keyword>
<gene>
    <name evidence="7" type="ORF">NCTC12413_01816</name>
    <name evidence="6" type="ORF">SAR03_16930</name>
</gene>
<dbReference type="Pfam" id="PF02674">
    <property type="entry name" value="Colicin_V"/>
    <property type="match status" value="1"/>
</dbReference>
<dbReference type="GO" id="GO:0016020">
    <property type="term" value="C:membrane"/>
    <property type="evidence" value="ECO:0007669"/>
    <property type="project" value="UniProtKB-SubCell"/>
</dbReference>
<dbReference type="RefSeq" id="WP_002510889.1">
    <property type="nucleotide sequence ID" value="NZ_AP019698.1"/>
</dbReference>
<dbReference type="STRING" id="1212545.SARL_10986"/>
<reference evidence="7 8" key="1">
    <citation type="submission" date="2018-06" db="EMBL/GenBank/DDBJ databases">
        <authorList>
            <consortium name="Pathogen Informatics"/>
            <person name="Doyle S."/>
        </authorList>
    </citation>
    <scope>NUCLEOTIDE SEQUENCE [LARGE SCALE GENOMIC DNA]</scope>
    <source>
        <strain evidence="7 8">NCTC12413</strain>
    </source>
</reference>
<evidence type="ECO:0000256" key="2">
    <source>
        <dbReference type="ARBA" id="ARBA00022692"/>
    </source>
</evidence>
<dbReference type="PANTHER" id="PTHR37306:SF1">
    <property type="entry name" value="COLICIN V PRODUCTION PROTEIN"/>
    <property type="match status" value="1"/>
</dbReference>
<feature type="transmembrane region" description="Helical" evidence="5">
    <location>
        <begin position="118"/>
        <end position="137"/>
    </location>
</feature>
<evidence type="ECO:0000313" key="7">
    <source>
        <dbReference type="EMBL" id="SUJ20952.1"/>
    </source>
</evidence>
<keyword evidence="9" id="KW-1185">Reference proteome</keyword>
<dbReference type="InterPro" id="IPR003825">
    <property type="entry name" value="Colicin-V_CvpA"/>
</dbReference>
<evidence type="ECO:0000313" key="6">
    <source>
        <dbReference type="EMBL" id="GEQ00656.1"/>
    </source>
</evidence>
<dbReference type="EMBL" id="UGZE01000001">
    <property type="protein sequence ID" value="SUJ20952.1"/>
    <property type="molecule type" value="Genomic_DNA"/>
</dbReference>
<dbReference type="Proteomes" id="UP000321598">
    <property type="component" value="Unassembled WGS sequence"/>
</dbReference>
<evidence type="ECO:0000256" key="3">
    <source>
        <dbReference type="ARBA" id="ARBA00022989"/>
    </source>
</evidence>
<organism evidence="7 8">
    <name type="scientific">Staphylococcus arlettae</name>
    <dbReference type="NCBI Taxonomy" id="29378"/>
    <lineage>
        <taxon>Bacteria</taxon>
        <taxon>Bacillati</taxon>
        <taxon>Bacillota</taxon>
        <taxon>Bacilli</taxon>
        <taxon>Bacillales</taxon>
        <taxon>Staphylococcaceae</taxon>
        <taxon>Staphylococcus</taxon>
    </lineage>
</organism>
<protein>
    <submittedName>
        <fullName evidence="7">Bacteriocin production protein</fullName>
    </submittedName>
    <submittedName>
        <fullName evidence="6">Colicin V production protein CvpA</fullName>
    </submittedName>
</protein>
<accession>A0A2T7BXG0</accession>
<keyword evidence="2 5" id="KW-0812">Transmembrane</keyword>
<feature type="transmembrane region" description="Helical" evidence="5">
    <location>
        <begin position="78"/>
        <end position="106"/>
    </location>
</feature>
<reference evidence="6 9" key="2">
    <citation type="submission" date="2019-07" db="EMBL/GenBank/DDBJ databases">
        <title>Whole genome shotgun sequence of Staphylococcus arlettae NBRC 109765.</title>
        <authorList>
            <person name="Hosoyama A."/>
            <person name="Uohara A."/>
            <person name="Ohji S."/>
            <person name="Ichikawa N."/>
        </authorList>
    </citation>
    <scope>NUCLEOTIDE SEQUENCE [LARGE SCALE GENOMIC DNA]</scope>
    <source>
        <strain evidence="6 9">NBRC 109765</strain>
    </source>
</reference>
<sequence>MIIDVLSLLFIIFLGFIGFRRGTAFSVLHIGTTMVALFIAKSYYLPIAERLELFLPYPKTQAYDITFAISFNHLETRFYHIIAFIVIASLAKLIFYAIIVTFDNLILAHKLSKMSRGIGVIVSIFAASIYLVPLLYITSLYPNAWIQSQLTSSIIAKQLITQLPILSQFVVNI</sequence>
<evidence type="ECO:0000256" key="5">
    <source>
        <dbReference type="SAM" id="Phobius"/>
    </source>
</evidence>
<name>A0A2T7BXG0_9STAP</name>
<dbReference type="EMBL" id="BKAV01000018">
    <property type="protein sequence ID" value="GEQ00656.1"/>
    <property type="molecule type" value="Genomic_DNA"/>
</dbReference>
<keyword evidence="4 5" id="KW-0472">Membrane</keyword>
<evidence type="ECO:0000313" key="9">
    <source>
        <dbReference type="Proteomes" id="UP000321598"/>
    </source>
</evidence>
<evidence type="ECO:0000256" key="1">
    <source>
        <dbReference type="ARBA" id="ARBA00004141"/>
    </source>
</evidence>
<dbReference type="GO" id="GO:0009403">
    <property type="term" value="P:toxin biosynthetic process"/>
    <property type="evidence" value="ECO:0007669"/>
    <property type="project" value="InterPro"/>
</dbReference>
<proteinExistence type="predicted"/>
<evidence type="ECO:0000313" key="8">
    <source>
        <dbReference type="Proteomes" id="UP000254956"/>
    </source>
</evidence>